<keyword evidence="1" id="KW-1133">Transmembrane helix</keyword>
<protein>
    <submittedName>
        <fullName evidence="2">Uncharacterized protein</fullName>
    </submittedName>
</protein>
<keyword evidence="1" id="KW-0812">Transmembrane</keyword>
<dbReference type="Proteomes" id="UP000594205">
    <property type="component" value="Chromosome"/>
</dbReference>
<reference evidence="2 3" key="1">
    <citation type="submission" date="2020-10" db="EMBL/GenBank/DDBJ databases">
        <title>Streptomyces ferrugineus complate genome analysis.</title>
        <authorList>
            <person name="Anwar N."/>
        </authorList>
    </citation>
    <scope>NUCLEOTIDE SEQUENCE [LARGE SCALE GENOMIC DNA]</scope>
    <source>
        <strain evidence="2 3">CCTCC AA2014009</strain>
    </source>
</reference>
<feature type="transmembrane region" description="Helical" evidence="1">
    <location>
        <begin position="57"/>
        <end position="76"/>
    </location>
</feature>
<feature type="transmembrane region" description="Helical" evidence="1">
    <location>
        <begin position="124"/>
        <end position="142"/>
    </location>
</feature>
<dbReference type="RefSeq" id="WP_194040815.1">
    <property type="nucleotide sequence ID" value="NZ_CP063373.1"/>
</dbReference>
<dbReference type="EMBL" id="CP063373">
    <property type="protein sequence ID" value="QOV35647.1"/>
    <property type="molecule type" value="Genomic_DNA"/>
</dbReference>
<proteinExistence type="predicted"/>
<accession>A0A7M2SH13</accession>
<evidence type="ECO:0000256" key="1">
    <source>
        <dbReference type="SAM" id="Phobius"/>
    </source>
</evidence>
<evidence type="ECO:0000313" key="2">
    <source>
        <dbReference type="EMBL" id="QOV35647.1"/>
    </source>
</evidence>
<dbReference type="KEGG" id="sfeu:IM697_37260"/>
<keyword evidence="1" id="KW-0472">Membrane</keyword>
<dbReference type="AlphaFoldDB" id="A0A7M2SH13"/>
<organism evidence="2 3">
    <name type="scientific">Streptomyces ferrugineus</name>
    <dbReference type="NCBI Taxonomy" id="1413221"/>
    <lineage>
        <taxon>Bacteria</taxon>
        <taxon>Bacillati</taxon>
        <taxon>Actinomycetota</taxon>
        <taxon>Actinomycetes</taxon>
        <taxon>Kitasatosporales</taxon>
        <taxon>Streptomycetaceae</taxon>
        <taxon>Streptomyces</taxon>
    </lineage>
</organism>
<gene>
    <name evidence="2" type="ORF">IM697_37260</name>
</gene>
<evidence type="ECO:0000313" key="3">
    <source>
        <dbReference type="Proteomes" id="UP000594205"/>
    </source>
</evidence>
<sequence>MGIGVLPALGLHSQLADLESVATKQFHRAQFLCFVATAFLCAAPYFLISALTLTPNVLLIMARSLPGWIGLALLSGRIFGWRLSWVAPAVVACAVTYWGASGGAETETPYVWWEFTARSPGDMPSLFLVLGLLTLGAFSLWLTPWRQKRMREAILPMPASR</sequence>
<feature type="transmembrane region" description="Helical" evidence="1">
    <location>
        <begin position="83"/>
        <end position="104"/>
    </location>
</feature>
<name>A0A7M2SH13_9ACTN</name>
<feature type="transmembrane region" description="Helical" evidence="1">
    <location>
        <begin position="31"/>
        <end position="51"/>
    </location>
</feature>
<keyword evidence="3" id="KW-1185">Reference proteome</keyword>